<dbReference type="Gene3D" id="1.25.40.10">
    <property type="entry name" value="Tetratricopeptide repeat domain"/>
    <property type="match status" value="1"/>
</dbReference>
<proteinExistence type="predicted"/>
<evidence type="ECO:0000313" key="3">
    <source>
        <dbReference type="Proteomes" id="UP000256645"/>
    </source>
</evidence>
<feature type="region of interest" description="Disordered" evidence="1">
    <location>
        <begin position="173"/>
        <end position="209"/>
    </location>
</feature>
<comment type="caution">
    <text evidence="2">The sequence shown here is derived from an EMBL/GenBank/DDBJ whole genome shotgun (WGS) entry which is preliminary data.</text>
</comment>
<keyword evidence="3" id="KW-1185">Reference proteome</keyword>
<dbReference type="OrthoDB" id="5328412at2759"/>
<evidence type="ECO:0000256" key="1">
    <source>
        <dbReference type="SAM" id="MobiDB-lite"/>
    </source>
</evidence>
<protein>
    <recommendedName>
        <fullName evidence="4">Tetratricopeptide-like helical</fullName>
    </recommendedName>
</protein>
<dbReference type="Proteomes" id="UP000256645">
    <property type="component" value="Unassembled WGS sequence"/>
</dbReference>
<accession>A0A3D8RB06</accession>
<dbReference type="AlphaFoldDB" id="A0A3D8RB06"/>
<reference evidence="2 3" key="1">
    <citation type="journal article" date="2018" name="IMA Fungus">
        <title>IMA Genome-F 9: Draft genome sequence of Annulohypoxylon stygium, Aspergillus mulundensis, Berkeleyomyces basicola (syn. Thielaviopsis basicola), Ceratocystis smalleyi, two Cercospora beticola strains, Coleophoma cylindrospora, Fusarium fracticaudum, Phialophora cf. hyalina, and Morchella septimelata.</title>
        <authorList>
            <person name="Wingfield B.D."/>
            <person name="Bills G.F."/>
            <person name="Dong Y."/>
            <person name="Huang W."/>
            <person name="Nel W.J."/>
            <person name="Swalarsk-Parry B.S."/>
            <person name="Vaghefi N."/>
            <person name="Wilken P.M."/>
            <person name="An Z."/>
            <person name="de Beer Z.W."/>
            <person name="De Vos L."/>
            <person name="Chen L."/>
            <person name="Duong T.A."/>
            <person name="Gao Y."/>
            <person name="Hammerbacher A."/>
            <person name="Kikkert J.R."/>
            <person name="Li Y."/>
            <person name="Li H."/>
            <person name="Li K."/>
            <person name="Li Q."/>
            <person name="Liu X."/>
            <person name="Ma X."/>
            <person name="Naidoo K."/>
            <person name="Pethybridge S.J."/>
            <person name="Sun J."/>
            <person name="Steenkamp E.T."/>
            <person name="van der Nest M.A."/>
            <person name="van Wyk S."/>
            <person name="Wingfield M.J."/>
            <person name="Xiong C."/>
            <person name="Yue Q."/>
            <person name="Zhang X."/>
        </authorList>
    </citation>
    <scope>NUCLEOTIDE SEQUENCE [LARGE SCALE GENOMIC DNA]</scope>
    <source>
        <strain evidence="2 3">BP6252</strain>
    </source>
</reference>
<name>A0A3D8RB06_9HELO</name>
<dbReference type="EMBL" id="PDLM01000008">
    <property type="protein sequence ID" value="RDW71061.1"/>
    <property type="molecule type" value="Genomic_DNA"/>
</dbReference>
<sequence length="490" mass="53580">MAKKQFLKEKDSKKKSKQKQAPTTADEYLEAGVEFEEAGEKWRGGDATKSLRFFIRAIDTYDEGLKKFPSSFDLAYNKARVQYELTQHPKLLAQLPGPLVDLLNTALLSSRYALNVKQDNADALFNTAQVLTSLAEAITDGRAASNEDGLPLLEEAIELFQRCLALQEYQHTESMSQAQGMEAEAEEPDLPDDEDGGASLADPEEPPQDARWATIVEPVTNDTLLDTLLAQLETLTTLCGLLNVDAGRGLSWIEEYSESLINQKLPEYVKDTNRTAEAALTRANFIAALAEANFRTQRIDVSTYERALQEAYGGLDLSADPKGLTDKAEALIAYNTSLRNNYEAASTPEISVSRWKALSTALESLTQATKLPDAENLAKIHLARGDGELLRYQLGQAPSNYDIAIKNGGVLVKNAEKFYRGAGNIARATNEMREVKEAVIKEALAAALGGDMNKIQEAVKLERNASQAVLEDAVDDGLISIDALTAMGII</sequence>
<feature type="compositionally biased region" description="Basic and acidic residues" evidence="1">
    <location>
        <begin position="1"/>
        <end position="12"/>
    </location>
</feature>
<evidence type="ECO:0008006" key="4">
    <source>
        <dbReference type="Google" id="ProtNLM"/>
    </source>
</evidence>
<feature type="compositionally biased region" description="Acidic residues" evidence="1">
    <location>
        <begin position="183"/>
        <end position="207"/>
    </location>
</feature>
<dbReference type="InterPro" id="IPR011990">
    <property type="entry name" value="TPR-like_helical_dom_sf"/>
</dbReference>
<feature type="region of interest" description="Disordered" evidence="1">
    <location>
        <begin position="1"/>
        <end position="25"/>
    </location>
</feature>
<organism evidence="2 3">
    <name type="scientific">Coleophoma cylindrospora</name>
    <dbReference type="NCBI Taxonomy" id="1849047"/>
    <lineage>
        <taxon>Eukaryota</taxon>
        <taxon>Fungi</taxon>
        <taxon>Dikarya</taxon>
        <taxon>Ascomycota</taxon>
        <taxon>Pezizomycotina</taxon>
        <taxon>Leotiomycetes</taxon>
        <taxon>Helotiales</taxon>
        <taxon>Dermateaceae</taxon>
        <taxon>Coleophoma</taxon>
    </lineage>
</organism>
<gene>
    <name evidence="2" type="ORF">BP6252_07624</name>
</gene>
<dbReference type="SUPFAM" id="SSF48452">
    <property type="entry name" value="TPR-like"/>
    <property type="match status" value="1"/>
</dbReference>
<evidence type="ECO:0000313" key="2">
    <source>
        <dbReference type="EMBL" id="RDW71061.1"/>
    </source>
</evidence>